<dbReference type="Proteomes" id="UP000234342">
    <property type="component" value="Unassembled WGS sequence"/>
</dbReference>
<dbReference type="EMBL" id="FXZE01000003">
    <property type="protein sequence ID" value="SMX77129.1"/>
    <property type="molecule type" value="Genomic_DNA"/>
</dbReference>
<evidence type="ECO:0000256" key="1">
    <source>
        <dbReference type="SAM" id="MobiDB-lite"/>
    </source>
</evidence>
<name>A0A2H1IPJ1_9MICO</name>
<feature type="region of interest" description="Disordered" evidence="1">
    <location>
        <begin position="1"/>
        <end position="21"/>
    </location>
</feature>
<feature type="region of interest" description="Disordered" evidence="1">
    <location>
        <begin position="55"/>
        <end position="84"/>
    </location>
</feature>
<organism evidence="2 3">
    <name type="scientific">Brevibacterium antiquum</name>
    <dbReference type="NCBI Taxonomy" id="234835"/>
    <lineage>
        <taxon>Bacteria</taxon>
        <taxon>Bacillati</taxon>
        <taxon>Actinomycetota</taxon>
        <taxon>Actinomycetes</taxon>
        <taxon>Micrococcales</taxon>
        <taxon>Brevibacteriaceae</taxon>
        <taxon>Brevibacterium</taxon>
    </lineage>
</organism>
<dbReference type="AlphaFoldDB" id="A0A2H1IPJ1"/>
<reference evidence="3" key="1">
    <citation type="submission" date="2017-03" db="EMBL/GenBank/DDBJ databases">
        <authorList>
            <person name="Monnet C."/>
        </authorList>
    </citation>
    <scope>NUCLEOTIDE SEQUENCE [LARGE SCALE GENOMIC DNA]</scope>
    <source>
        <strain evidence="3">P10</strain>
    </source>
</reference>
<keyword evidence="3" id="KW-1185">Reference proteome</keyword>
<gene>
    <name evidence="2" type="ORF">BANT10_01176</name>
</gene>
<evidence type="ECO:0000313" key="3">
    <source>
        <dbReference type="Proteomes" id="UP000234342"/>
    </source>
</evidence>
<evidence type="ECO:0000313" key="2">
    <source>
        <dbReference type="EMBL" id="SMX77129.1"/>
    </source>
</evidence>
<sequence length="84" mass="8640">MNVTEAGQQGSSRPIDDVGAVDADIGAADRLRRGSRCESGEASVFDLDINGGGIGSAGKEANISQTGHHHPSTWEGTWPPNGIP</sequence>
<proteinExistence type="predicted"/>
<protein>
    <submittedName>
        <fullName evidence="2">Uncharacterized protein</fullName>
    </submittedName>
</protein>
<feature type="compositionally biased region" description="Polar residues" evidence="1">
    <location>
        <begin position="1"/>
        <end position="12"/>
    </location>
</feature>
<accession>A0A2H1IPJ1</accession>